<proteinExistence type="predicted"/>
<dbReference type="PANTHER" id="PTHR22916">
    <property type="entry name" value="GLYCOSYLTRANSFERASE"/>
    <property type="match status" value="1"/>
</dbReference>
<reference evidence="2 3" key="1">
    <citation type="journal article" date="2016" name="Nat. Commun.">
        <title>Thousands of microbial genomes shed light on interconnected biogeochemical processes in an aquifer system.</title>
        <authorList>
            <person name="Anantharaman K."/>
            <person name="Brown C.T."/>
            <person name="Hug L.A."/>
            <person name="Sharon I."/>
            <person name="Castelle C.J."/>
            <person name="Probst A.J."/>
            <person name="Thomas B.C."/>
            <person name="Singh A."/>
            <person name="Wilkins M.J."/>
            <person name="Karaoz U."/>
            <person name="Brodie E.L."/>
            <person name="Williams K.H."/>
            <person name="Hubbard S.S."/>
            <person name="Banfield J.F."/>
        </authorList>
    </citation>
    <scope>NUCLEOTIDE SEQUENCE [LARGE SCALE GENOMIC DNA]</scope>
</reference>
<comment type="caution">
    <text evidence="2">The sequence shown here is derived from an EMBL/GenBank/DDBJ whole genome shotgun (WGS) entry which is preliminary data.</text>
</comment>
<accession>A0A1F6V038</accession>
<organism evidence="2 3">
    <name type="scientific">Candidatus Muproteobacteria bacterium RBG_16_60_9</name>
    <dbReference type="NCBI Taxonomy" id="1817755"/>
    <lineage>
        <taxon>Bacteria</taxon>
        <taxon>Pseudomonadati</taxon>
        <taxon>Pseudomonadota</taxon>
        <taxon>Candidatus Muproteobacteria</taxon>
    </lineage>
</organism>
<name>A0A1F6V038_9PROT</name>
<evidence type="ECO:0000313" key="2">
    <source>
        <dbReference type="EMBL" id="OGI63025.1"/>
    </source>
</evidence>
<dbReference type="AlphaFoldDB" id="A0A1F6V038"/>
<sequence length="288" mass="32942">MPIYNGAAHLAQAIGSILAQSFSDIELILCDNASTDGTEEICRRYVAADTRVRYHRQPENIGAPRNYNMTFALSRGSYFKWASANDYCDKEFLADCVAVLDQRRDVVVVCPLTRLHYGDTTVDESQGMELAEASACARFKAFLHRIQLNNVFNGLIRADALRRTSLQHKYYGSDVVLMSELSLHGKFAVVPRLHFHRRMDSATASKFFSDAQREQMMDPKRENSLLFQNWREDQGYFAAVWRARPPWAERLCLYRYLARHVIRNRANLVADVREAGRRLLGAGPLDSR</sequence>
<dbReference type="Pfam" id="PF00535">
    <property type="entry name" value="Glycos_transf_2"/>
    <property type="match status" value="1"/>
</dbReference>
<protein>
    <recommendedName>
        <fullName evidence="1">Glycosyltransferase 2-like domain-containing protein</fullName>
    </recommendedName>
</protein>
<dbReference type="EMBL" id="MFSP01000163">
    <property type="protein sequence ID" value="OGI63025.1"/>
    <property type="molecule type" value="Genomic_DNA"/>
</dbReference>
<dbReference type="Proteomes" id="UP000179076">
    <property type="component" value="Unassembled WGS sequence"/>
</dbReference>
<dbReference type="GO" id="GO:0016758">
    <property type="term" value="F:hexosyltransferase activity"/>
    <property type="evidence" value="ECO:0007669"/>
    <property type="project" value="UniProtKB-ARBA"/>
</dbReference>
<dbReference type="InterPro" id="IPR029044">
    <property type="entry name" value="Nucleotide-diphossugar_trans"/>
</dbReference>
<dbReference type="CDD" id="cd00761">
    <property type="entry name" value="Glyco_tranf_GTA_type"/>
    <property type="match status" value="1"/>
</dbReference>
<dbReference type="SUPFAM" id="SSF53448">
    <property type="entry name" value="Nucleotide-diphospho-sugar transferases"/>
    <property type="match status" value="1"/>
</dbReference>
<dbReference type="PANTHER" id="PTHR22916:SF56">
    <property type="entry name" value="GLYCOSYL TRANSFERASE"/>
    <property type="match status" value="1"/>
</dbReference>
<dbReference type="Gene3D" id="3.90.550.10">
    <property type="entry name" value="Spore Coat Polysaccharide Biosynthesis Protein SpsA, Chain A"/>
    <property type="match status" value="1"/>
</dbReference>
<gene>
    <name evidence="2" type="ORF">A2W18_13115</name>
</gene>
<feature type="domain" description="Glycosyltransferase 2-like" evidence="1">
    <location>
        <begin position="1"/>
        <end position="112"/>
    </location>
</feature>
<evidence type="ECO:0000259" key="1">
    <source>
        <dbReference type="Pfam" id="PF00535"/>
    </source>
</evidence>
<evidence type="ECO:0000313" key="3">
    <source>
        <dbReference type="Proteomes" id="UP000179076"/>
    </source>
</evidence>
<dbReference type="InterPro" id="IPR001173">
    <property type="entry name" value="Glyco_trans_2-like"/>
</dbReference>